<evidence type="ECO:0000256" key="1">
    <source>
        <dbReference type="SAM" id="MobiDB-lite"/>
    </source>
</evidence>
<protein>
    <submittedName>
        <fullName evidence="2">Uncharacterized protein</fullName>
    </submittedName>
</protein>
<sequence length="371" mass="40999">MHRHPRDSAFIHSNTRTLAFSKLANYYTNISDEVFHITGWHGFIGRGLASSGIVYGANCSSPLHEYGVLEHKHLLIRTDDNIRDNKTGSFITMAIYRCAEQVSIPADSKRVNVFKYCVYKNGEREEVISFRARYCKKGDAHLPPPGSRFNFVIEVRKDGTAHPHAWARLAAIGHSKTGQGKLIRSPYRMGVSGILCEVAICTIQFQDAKNDIVMLPGGRRTNDDIIAQIFRPEYGLARVAGESCGSSCDTCRLLSFSTKAKTFPDRECVPVKLFADLCTNCTVLGLSCCTFTDGVYDKHVLHTLDTRLATDKAAAALVGMPLADIPQESQSFTQQLRIIDSGNQNDDDGRDCGDDDLDESDDSGESDDDSE</sequence>
<feature type="region of interest" description="Disordered" evidence="1">
    <location>
        <begin position="336"/>
        <end position="371"/>
    </location>
</feature>
<reference evidence="3" key="1">
    <citation type="journal article" date="2019" name="bioRxiv">
        <title>Genomics, evolutionary history and diagnostics of the Alternaria alternata species group including apple and Asian pear pathotypes.</title>
        <authorList>
            <person name="Armitage A.D."/>
            <person name="Cockerton H.M."/>
            <person name="Sreenivasaprasad S."/>
            <person name="Woodhall J.W."/>
            <person name="Lane C.R."/>
            <person name="Harrison R.J."/>
            <person name="Clarkson J.P."/>
        </authorList>
    </citation>
    <scope>NUCLEOTIDE SEQUENCE [LARGE SCALE GENOMIC DNA]</scope>
    <source>
        <strain evidence="3">RGR 97.0016</strain>
    </source>
</reference>
<proteinExistence type="predicted"/>
<dbReference type="Proteomes" id="UP000293823">
    <property type="component" value="Unassembled WGS sequence"/>
</dbReference>
<dbReference type="AlphaFoldDB" id="A0A4Q4SJ34"/>
<dbReference type="EMBL" id="PEJP01000011">
    <property type="protein sequence ID" value="RYO70182.1"/>
    <property type="molecule type" value="Genomic_DNA"/>
</dbReference>
<evidence type="ECO:0000313" key="3">
    <source>
        <dbReference type="Proteomes" id="UP000293823"/>
    </source>
</evidence>
<gene>
    <name evidence="2" type="ORF">AA0113_g3543</name>
</gene>
<keyword evidence="3" id="KW-1185">Reference proteome</keyword>
<evidence type="ECO:0000313" key="2">
    <source>
        <dbReference type="EMBL" id="RYO70182.1"/>
    </source>
</evidence>
<accession>A0A4Q4SJ34</accession>
<comment type="caution">
    <text evidence="2">The sequence shown here is derived from an EMBL/GenBank/DDBJ whole genome shotgun (WGS) entry which is preliminary data.</text>
</comment>
<dbReference type="OrthoDB" id="4788824at2759"/>
<name>A0A4Q4SJ34_9PLEO</name>
<organism evidence="2 3">
    <name type="scientific">Alternaria arborescens</name>
    <dbReference type="NCBI Taxonomy" id="156630"/>
    <lineage>
        <taxon>Eukaryota</taxon>
        <taxon>Fungi</taxon>
        <taxon>Dikarya</taxon>
        <taxon>Ascomycota</taxon>
        <taxon>Pezizomycotina</taxon>
        <taxon>Dothideomycetes</taxon>
        <taxon>Pleosporomycetidae</taxon>
        <taxon>Pleosporales</taxon>
        <taxon>Pleosporineae</taxon>
        <taxon>Pleosporaceae</taxon>
        <taxon>Alternaria</taxon>
        <taxon>Alternaria sect. Alternaria</taxon>
    </lineage>
</organism>
<feature type="compositionally biased region" description="Acidic residues" evidence="1">
    <location>
        <begin position="345"/>
        <end position="371"/>
    </location>
</feature>